<keyword evidence="3" id="KW-1185">Reference proteome</keyword>
<sequence length="219" mass="24695">MAPPASERPSVEALDLWLLEAAMELPTPLHMLVEPNPHIALNMADDPRMSREELCERLSLLAERGLIRVHALPDGLQEMFSPEEISSAIEARQSRTPFGYSLTEAGGAIWEHHARPDWSRFVNAGQEPSADEAQDAWVIEAASLEAADAEFHFHESLGDVHQPVGESKHGEVLTPWQVTYWKTLPHGYRLRYVTVPRPADPARSRSVPSRPPWYTRVWL</sequence>
<name>A0A511HG64_9BACT</name>
<evidence type="ECO:0000313" key="4">
    <source>
        <dbReference type="Proteomes" id="UP000321224"/>
    </source>
</evidence>
<gene>
    <name evidence="1" type="ORF">MVI01_43410</name>
    <name evidence="2" type="ORF">SAMN04488504_106423</name>
</gene>
<protein>
    <submittedName>
        <fullName evidence="1">Uncharacterized protein</fullName>
    </submittedName>
</protein>
<accession>A0A511HG64</accession>
<proteinExistence type="predicted"/>
<evidence type="ECO:0000313" key="1">
    <source>
        <dbReference type="EMBL" id="GEL72557.1"/>
    </source>
</evidence>
<dbReference type="Proteomes" id="UP000321224">
    <property type="component" value="Unassembled WGS sequence"/>
</dbReference>
<evidence type="ECO:0000313" key="2">
    <source>
        <dbReference type="EMBL" id="SDE41399.1"/>
    </source>
</evidence>
<dbReference type="Proteomes" id="UP000198717">
    <property type="component" value="Unassembled WGS sequence"/>
</dbReference>
<dbReference type="EMBL" id="FNAJ01000006">
    <property type="protein sequence ID" value="SDE41399.1"/>
    <property type="molecule type" value="Genomic_DNA"/>
</dbReference>
<dbReference type="AlphaFoldDB" id="A0A511HG64"/>
<evidence type="ECO:0000313" key="3">
    <source>
        <dbReference type="Proteomes" id="UP000198717"/>
    </source>
</evidence>
<reference evidence="2 3" key="1">
    <citation type="submission" date="2016-10" db="EMBL/GenBank/DDBJ databases">
        <authorList>
            <person name="Varghese N."/>
            <person name="Submissions S."/>
        </authorList>
    </citation>
    <scope>NUCLEOTIDE SEQUENCE [LARGE SCALE GENOMIC DNA]</scope>
    <source>
        <strain evidence="2 3">DSM 2260</strain>
    </source>
</reference>
<comment type="caution">
    <text evidence="1">The sequence shown here is derived from an EMBL/GenBank/DDBJ whole genome shotgun (WGS) entry which is preliminary data.</text>
</comment>
<organism evidence="1 4">
    <name type="scientific">Myxococcus virescens</name>
    <dbReference type="NCBI Taxonomy" id="83456"/>
    <lineage>
        <taxon>Bacteria</taxon>
        <taxon>Pseudomonadati</taxon>
        <taxon>Myxococcota</taxon>
        <taxon>Myxococcia</taxon>
        <taxon>Myxococcales</taxon>
        <taxon>Cystobacterineae</taxon>
        <taxon>Myxococcaceae</taxon>
        <taxon>Myxococcus</taxon>
    </lineage>
</organism>
<dbReference type="RefSeq" id="WP_244171901.1">
    <property type="nucleotide sequence ID" value="NZ_BJVY01000025.1"/>
</dbReference>
<dbReference type="EMBL" id="BJVY01000025">
    <property type="protein sequence ID" value="GEL72557.1"/>
    <property type="molecule type" value="Genomic_DNA"/>
</dbReference>
<reference evidence="1 4" key="2">
    <citation type="submission" date="2019-07" db="EMBL/GenBank/DDBJ databases">
        <title>Whole genome shotgun sequence of Myxococcus virescens NBRC 100334.</title>
        <authorList>
            <person name="Hosoyama A."/>
            <person name="Uohara A."/>
            <person name="Ohji S."/>
            <person name="Ichikawa N."/>
        </authorList>
    </citation>
    <scope>NUCLEOTIDE SEQUENCE [LARGE SCALE GENOMIC DNA]</scope>
    <source>
        <strain evidence="1 4">NBRC 100334</strain>
    </source>
</reference>